<organism evidence="1 2">
    <name type="scientific">Longispora fulva</name>
    <dbReference type="NCBI Taxonomy" id="619741"/>
    <lineage>
        <taxon>Bacteria</taxon>
        <taxon>Bacillati</taxon>
        <taxon>Actinomycetota</taxon>
        <taxon>Actinomycetes</taxon>
        <taxon>Micromonosporales</taxon>
        <taxon>Micromonosporaceae</taxon>
        <taxon>Longispora</taxon>
    </lineage>
</organism>
<sequence>MGSSFTWYAEHGFWTRDSKIALWLFVLCEEIDSGSDRPGWLLEARDEWRLHATEAFTGMVTANLDRFVGADSDRVETLLALSEDARSRLLAFGPVITGADLNALPFDRHAVYSGDVEVDVFMPVADAWIRLLRGELTWDAKSSPVL</sequence>
<keyword evidence="2" id="KW-1185">Reference proteome</keyword>
<evidence type="ECO:0000313" key="2">
    <source>
        <dbReference type="Proteomes" id="UP000622552"/>
    </source>
</evidence>
<proteinExistence type="predicted"/>
<dbReference type="Proteomes" id="UP000622552">
    <property type="component" value="Unassembled WGS sequence"/>
</dbReference>
<name>A0A8J7G9F7_9ACTN</name>
<reference evidence="1" key="1">
    <citation type="submission" date="2020-11" db="EMBL/GenBank/DDBJ databases">
        <title>Sequencing the genomes of 1000 actinobacteria strains.</title>
        <authorList>
            <person name="Klenk H.-P."/>
        </authorList>
    </citation>
    <scope>NUCLEOTIDE SEQUENCE</scope>
    <source>
        <strain evidence="1">DSM 45356</strain>
    </source>
</reference>
<dbReference type="EMBL" id="JADOUF010000001">
    <property type="protein sequence ID" value="MBG6136203.1"/>
    <property type="molecule type" value="Genomic_DNA"/>
</dbReference>
<gene>
    <name evidence="1" type="ORF">IW245_002397</name>
</gene>
<dbReference type="AlphaFoldDB" id="A0A8J7G9F7"/>
<accession>A0A8J7G9F7</accession>
<protein>
    <submittedName>
        <fullName evidence="1">Uncharacterized protein</fullName>
    </submittedName>
</protein>
<evidence type="ECO:0000313" key="1">
    <source>
        <dbReference type="EMBL" id="MBG6136203.1"/>
    </source>
</evidence>
<comment type="caution">
    <text evidence="1">The sequence shown here is derived from an EMBL/GenBank/DDBJ whole genome shotgun (WGS) entry which is preliminary data.</text>
</comment>
<dbReference type="RefSeq" id="WP_197003210.1">
    <property type="nucleotide sequence ID" value="NZ_BONS01000056.1"/>
</dbReference>